<evidence type="ECO:0000313" key="2">
    <source>
        <dbReference type="EMBL" id="MBB2995060.1"/>
    </source>
</evidence>
<evidence type="ECO:0008006" key="4">
    <source>
        <dbReference type="Google" id="ProtNLM"/>
    </source>
</evidence>
<sequence>MKNNAITSVIIGPDGKPVQGIQGAILRAITLQRPLVLAYLRRMRRRHPGATAAELARIVERDYLIAVTGGGAAVGATAAVPAVGTALALGLSATATVGFLEASALYGQSLAELHGIATDDPDKTRLLVMAILLGDEGSMMIASLTHQAAGQGAGPIKGWAAVLGAGNRSSLWRTAAASIQKKFMRKIMATQGASMVGRVIPFGVGAAIGGAGNHFLGRRVVQSAGLAFGALPVTVPGAVLEAELRGTGTVFRTTAEQDVEREIEDERRRRAEALGPTGKPLDS</sequence>
<comment type="caution">
    <text evidence="2">The sequence shown here is derived from an EMBL/GenBank/DDBJ whole genome shotgun (WGS) entry which is preliminary data.</text>
</comment>
<organism evidence="2 3">
    <name type="scientific">Paeniglutamicibacter cryotolerans</name>
    <dbReference type="NCBI Taxonomy" id="670079"/>
    <lineage>
        <taxon>Bacteria</taxon>
        <taxon>Bacillati</taxon>
        <taxon>Actinomycetota</taxon>
        <taxon>Actinomycetes</taxon>
        <taxon>Micrococcales</taxon>
        <taxon>Micrococcaceae</taxon>
        <taxon>Paeniglutamicibacter</taxon>
    </lineage>
</organism>
<reference evidence="2 3" key="1">
    <citation type="submission" date="2020-08" db="EMBL/GenBank/DDBJ databases">
        <title>Sequencing the genomes of 1000 actinobacteria strains.</title>
        <authorList>
            <person name="Klenk H.-P."/>
        </authorList>
    </citation>
    <scope>NUCLEOTIDE SEQUENCE [LARGE SCALE GENOMIC DNA]</scope>
    <source>
        <strain evidence="2 3">DSM 22826</strain>
    </source>
</reference>
<dbReference type="AlphaFoldDB" id="A0A839QGN7"/>
<protein>
    <recommendedName>
        <fullName evidence="4">Di-and tripeptidase</fullName>
    </recommendedName>
</protein>
<feature type="compositionally biased region" description="Basic and acidic residues" evidence="1">
    <location>
        <begin position="258"/>
        <end position="272"/>
    </location>
</feature>
<evidence type="ECO:0000256" key="1">
    <source>
        <dbReference type="SAM" id="MobiDB-lite"/>
    </source>
</evidence>
<gene>
    <name evidence="2" type="ORF">E9229_001251</name>
</gene>
<dbReference type="Proteomes" id="UP000523000">
    <property type="component" value="Unassembled WGS sequence"/>
</dbReference>
<feature type="region of interest" description="Disordered" evidence="1">
    <location>
        <begin position="258"/>
        <end position="283"/>
    </location>
</feature>
<name>A0A839QGN7_9MICC</name>
<dbReference type="EMBL" id="JACHVS010000001">
    <property type="protein sequence ID" value="MBB2995060.1"/>
    <property type="molecule type" value="Genomic_DNA"/>
</dbReference>
<proteinExistence type="predicted"/>
<keyword evidence="3" id="KW-1185">Reference proteome</keyword>
<accession>A0A839QGN7</accession>
<dbReference type="RefSeq" id="WP_183510372.1">
    <property type="nucleotide sequence ID" value="NZ_BAABGK010000113.1"/>
</dbReference>
<evidence type="ECO:0000313" key="3">
    <source>
        <dbReference type="Proteomes" id="UP000523000"/>
    </source>
</evidence>